<comment type="caution">
    <text evidence="4">The sequence shown here is derived from an EMBL/GenBank/DDBJ whole genome shotgun (WGS) entry which is preliminary data.</text>
</comment>
<dbReference type="EMBL" id="JBFXLR010000085">
    <property type="protein sequence ID" value="KAL2838408.1"/>
    <property type="molecule type" value="Genomic_DNA"/>
</dbReference>
<evidence type="ECO:0000313" key="4">
    <source>
        <dbReference type="EMBL" id="KAL2838408.1"/>
    </source>
</evidence>
<dbReference type="Pfam" id="PF12539">
    <property type="entry name" value="Csm1"/>
    <property type="match status" value="1"/>
</dbReference>
<evidence type="ECO:0000256" key="1">
    <source>
        <dbReference type="SAM" id="Coils"/>
    </source>
</evidence>
<dbReference type="InterPro" id="IPR038608">
    <property type="entry name" value="Csm1/Pcs1_C_sf"/>
</dbReference>
<dbReference type="Proteomes" id="UP001610444">
    <property type="component" value="Unassembled WGS sequence"/>
</dbReference>
<name>A0ABR4JHG4_9EURO</name>
<evidence type="ECO:0000259" key="3">
    <source>
        <dbReference type="Pfam" id="PF12539"/>
    </source>
</evidence>
<keyword evidence="1" id="KW-0175">Coiled coil</keyword>
<feature type="coiled-coil region" evidence="1">
    <location>
        <begin position="342"/>
        <end position="383"/>
    </location>
</feature>
<feature type="compositionally biased region" description="Basic and acidic residues" evidence="2">
    <location>
        <begin position="247"/>
        <end position="264"/>
    </location>
</feature>
<feature type="region of interest" description="Disordered" evidence="2">
    <location>
        <begin position="1"/>
        <end position="264"/>
    </location>
</feature>
<reference evidence="4 5" key="1">
    <citation type="submission" date="2024-07" db="EMBL/GenBank/DDBJ databases">
        <title>Section-level genome sequencing and comparative genomics of Aspergillus sections Usti and Cavernicolus.</title>
        <authorList>
            <consortium name="Lawrence Berkeley National Laboratory"/>
            <person name="Nybo J.L."/>
            <person name="Vesth T.C."/>
            <person name="Theobald S."/>
            <person name="Frisvad J.C."/>
            <person name="Larsen T.O."/>
            <person name="Kjaerboelling I."/>
            <person name="Rothschild-Mancinelli K."/>
            <person name="Lyhne E.K."/>
            <person name="Kogle M.E."/>
            <person name="Barry K."/>
            <person name="Clum A."/>
            <person name="Na H."/>
            <person name="Ledsgaard L."/>
            <person name="Lin J."/>
            <person name="Lipzen A."/>
            <person name="Kuo A."/>
            <person name="Riley R."/>
            <person name="Mondo S."/>
            <person name="LaButti K."/>
            <person name="Haridas S."/>
            <person name="Pangalinan J."/>
            <person name="Salamov A.A."/>
            <person name="Simmons B.A."/>
            <person name="Magnuson J.K."/>
            <person name="Chen J."/>
            <person name="Drula E."/>
            <person name="Henrissat B."/>
            <person name="Wiebenga A."/>
            <person name="Lubbers R.J."/>
            <person name="Gomes A.C."/>
            <person name="Macurrencykelacurrency M.R."/>
            <person name="Stajich J."/>
            <person name="Grigoriev I.V."/>
            <person name="Mortensen U.H."/>
            <person name="De vries R.P."/>
            <person name="Baker S.E."/>
            <person name="Andersen M.R."/>
        </authorList>
    </citation>
    <scope>NUCLEOTIDE SEQUENCE [LARGE SCALE GENOMIC DNA]</scope>
    <source>
        <strain evidence="4 5">CBS 756.74</strain>
    </source>
</reference>
<sequence>MPKRKAAVARLSGLIGSDDEDVLATSAKQDHDERPTKKARGRPRSKSAEMRTPAQLNAEPAAATTQETEATTGRSTRRGRPKGSRNSGQVAAQDAAKSQEAPPREEHDAPTQETDGDDEISAPRPAAKSTRSTKGASTRGRKKAAAEKQVKTDGEFEYTPRSTRQQEKLDKSEQQPGSAGESTSRKRQKSVTGAKQNTTQVETVREVVEETFLGEEIPATQPVSVSPAKRRQSSLRPSQGSPSKRKSGGEDDKTGTEPELRRRLGDLTKKYDTLENRYRNLKDIGIVEANANVEKLKKQCESMTTASNNLITSLKAELEAQKALGQKSRLLQKQLRERDAELAKLTAATEQSTSQLTAAQNEVKALQTKLAAARNTAATLEQSALKAPGSAIKNHGANRANAAVAAEAAQAAQLAQLKEDLYSDLTGLIIRDVKQRDEDTLYDCIQTGVNGTLHFKLAVPRVSSADFGTAEFQYIPLLDENRDRDLVATLPEYLTVDITFVRQQASKFYTRVIDALTKRRASQGN</sequence>
<evidence type="ECO:0000256" key="2">
    <source>
        <dbReference type="SAM" id="MobiDB-lite"/>
    </source>
</evidence>
<feature type="domain" description="Monopolin complex subunit Csm1/Pcs1 C-terminal" evidence="3">
    <location>
        <begin position="416"/>
        <end position="502"/>
    </location>
</feature>
<dbReference type="GeneID" id="98157181"/>
<dbReference type="Gene3D" id="3.90.1150.80">
    <property type="match status" value="1"/>
</dbReference>
<protein>
    <submittedName>
        <fullName evidence="4">Chromosome segregation protein Csm1/Pcs1-domain-containing protein</fullName>
    </submittedName>
</protein>
<dbReference type="InterPro" id="IPR040349">
    <property type="entry name" value="Csm1/Pcs1"/>
</dbReference>
<proteinExistence type="predicted"/>
<dbReference type="InterPro" id="IPR020981">
    <property type="entry name" value="Csm1/Pcs1_C"/>
</dbReference>
<dbReference type="CDD" id="cd23787">
    <property type="entry name" value="RWD_CSM1"/>
    <property type="match status" value="1"/>
</dbReference>
<dbReference type="PANTHER" id="PTHR28006:SF1">
    <property type="entry name" value="MONOPOLIN COMPLEX SUBUNIT CSM1"/>
    <property type="match status" value="1"/>
</dbReference>
<organism evidence="4 5">
    <name type="scientific">Aspergillus pseudodeflectus</name>
    <dbReference type="NCBI Taxonomy" id="176178"/>
    <lineage>
        <taxon>Eukaryota</taxon>
        <taxon>Fungi</taxon>
        <taxon>Dikarya</taxon>
        <taxon>Ascomycota</taxon>
        <taxon>Pezizomycotina</taxon>
        <taxon>Eurotiomycetes</taxon>
        <taxon>Eurotiomycetidae</taxon>
        <taxon>Eurotiales</taxon>
        <taxon>Aspergillaceae</taxon>
        <taxon>Aspergillus</taxon>
        <taxon>Aspergillus subgen. Nidulantes</taxon>
    </lineage>
</organism>
<dbReference type="RefSeq" id="XP_070893002.1">
    <property type="nucleotide sequence ID" value="XM_071042017.1"/>
</dbReference>
<dbReference type="PANTHER" id="PTHR28006">
    <property type="entry name" value="MONOPOLIN COMPLEX SUBUNIT CSM1"/>
    <property type="match status" value="1"/>
</dbReference>
<evidence type="ECO:0000313" key="5">
    <source>
        <dbReference type="Proteomes" id="UP001610444"/>
    </source>
</evidence>
<feature type="compositionally biased region" description="Low complexity" evidence="2">
    <location>
        <begin position="58"/>
        <end position="72"/>
    </location>
</feature>
<accession>A0ABR4JHG4</accession>
<feature type="compositionally biased region" description="Basic and acidic residues" evidence="2">
    <location>
        <begin position="144"/>
        <end position="154"/>
    </location>
</feature>
<gene>
    <name evidence="4" type="ORF">BJX68DRAFT_248977</name>
</gene>
<feature type="compositionally biased region" description="Basic and acidic residues" evidence="2">
    <location>
        <begin position="164"/>
        <end position="173"/>
    </location>
</feature>
<keyword evidence="5" id="KW-1185">Reference proteome</keyword>